<comment type="caution">
    <text evidence="2">The sequence shown here is derived from an EMBL/GenBank/DDBJ whole genome shotgun (WGS) entry which is preliminary data.</text>
</comment>
<reference evidence="2 3" key="1">
    <citation type="submission" date="2024-01" db="EMBL/GenBank/DDBJ databases">
        <title>The genomes of 5 underutilized Papilionoideae crops provide insights into root nodulation and disease resistanc.</title>
        <authorList>
            <person name="Yuan L."/>
        </authorList>
    </citation>
    <scope>NUCLEOTIDE SEQUENCE [LARGE SCALE GENOMIC DNA]</scope>
    <source>
        <strain evidence="2">ZHUSHIDOU_FW_LH</strain>
        <tissue evidence="2">Leaf</tissue>
    </source>
</reference>
<evidence type="ECO:0000313" key="3">
    <source>
        <dbReference type="Proteomes" id="UP001372338"/>
    </source>
</evidence>
<feature type="compositionally biased region" description="Polar residues" evidence="1">
    <location>
        <begin position="13"/>
        <end position="30"/>
    </location>
</feature>
<dbReference type="EMBL" id="JAYWIO010000001">
    <property type="protein sequence ID" value="KAK7290075.1"/>
    <property type="molecule type" value="Genomic_DNA"/>
</dbReference>
<protein>
    <submittedName>
        <fullName evidence="2">Uncharacterized protein</fullName>
    </submittedName>
</protein>
<name>A0AAN9P965_CROPI</name>
<feature type="compositionally biased region" description="Basic residues" evidence="1">
    <location>
        <begin position="1"/>
        <end position="10"/>
    </location>
</feature>
<sequence>MARKRGRPPKHSSPATASNQKLSDDSNGTKGESIPIDFSLLDDLNVDNLSPKKQEEVLALLDELKNRIKGKDQGTENDLETLQGNEERGPVGADTNPKISDTVHQSKDQSKEIRNNICRKLHLLRKPLSVLNRCHFSDIDKRELDLREKLDNIQHEFIQRPLDTELHIA</sequence>
<evidence type="ECO:0000256" key="1">
    <source>
        <dbReference type="SAM" id="MobiDB-lite"/>
    </source>
</evidence>
<organism evidence="2 3">
    <name type="scientific">Crotalaria pallida</name>
    <name type="common">Smooth rattlebox</name>
    <name type="synonym">Crotalaria striata</name>
    <dbReference type="NCBI Taxonomy" id="3830"/>
    <lineage>
        <taxon>Eukaryota</taxon>
        <taxon>Viridiplantae</taxon>
        <taxon>Streptophyta</taxon>
        <taxon>Embryophyta</taxon>
        <taxon>Tracheophyta</taxon>
        <taxon>Spermatophyta</taxon>
        <taxon>Magnoliopsida</taxon>
        <taxon>eudicotyledons</taxon>
        <taxon>Gunneridae</taxon>
        <taxon>Pentapetalae</taxon>
        <taxon>rosids</taxon>
        <taxon>fabids</taxon>
        <taxon>Fabales</taxon>
        <taxon>Fabaceae</taxon>
        <taxon>Papilionoideae</taxon>
        <taxon>50 kb inversion clade</taxon>
        <taxon>genistoids sensu lato</taxon>
        <taxon>core genistoids</taxon>
        <taxon>Crotalarieae</taxon>
        <taxon>Crotalaria</taxon>
    </lineage>
</organism>
<feature type="compositionally biased region" description="Basic and acidic residues" evidence="1">
    <location>
        <begin position="65"/>
        <end position="74"/>
    </location>
</feature>
<dbReference type="Proteomes" id="UP001372338">
    <property type="component" value="Unassembled WGS sequence"/>
</dbReference>
<gene>
    <name evidence="2" type="ORF">RIF29_04239</name>
</gene>
<keyword evidence="3" id="KW-1185">Reference proteome</keyword>
<feature type="region of interest" description="Disordered" evidence="1">
    <location>
        <begin position="1"/>
        <end position="35"/>
    </location>
</feature>
<evidence type="ECO:0000313" key="2">
    <source>
        <dbReference type="EMBL" id="KAK7290075.1"/>
    </source>
</evidence>
<proteinExistence type="predicted"/>
<feature type="region of interest" description="Disordered" evidence="1">
    <location>
        <begin position="65"/>
        <end position="110"/>
    </location>
</feature>
<accession>A0AAN9P965</accession>
<dbReference type="AlphaFoldDB" id="A0AAN9P965"/>